<evidence type="ECO:0000259" key="3">
    <source>
        <dbReference type="Pfam" id="PF24181"/>
    </source>
</evidence>
<dbReference type="Gene3D" id="1.25.10.10">
    <property type="entry name" value="Leucine-rich Repeat Variant"/>
    <property type="match status" value="1"/>
</dbReference>
<dbReference type="Pfam" id="PF24181">
    <property type="entry name" value="TPR_TTI1_C"/>
    <property type="match status" value="1"/>
</dbReference>
<proteinExistence type="predicted"/>
<dbReference type="PIRSF" id="PIRSF005250">
    <property type="entry name" value="UCP005250"/>
    <property type="match status" value="1"/>
</dbReference>
<dbReference type="InterPro" id="IPR016024">
    <property type="entry name" value="ARM-type_fold"/>
</dbReference>
<dbReference type="InterPro" id="IPR049362">
    <property type="entry name" value="TTI1_rpt"/>
</dbReference>
<dbReference type="Proteomes" id="UP001320420">
    <property type="component" value="Unassembled WGS sequence"/>
</dbReference>
<name>A0AAN9UYB7_9PEZI</name>
<evidence type="ECO:0000313" key="4">
    <source>
        <dbReference type="EMBL" id="KAK7751484.1"/>
    </source>
</evidence>
<feature type="domain" description="TTI1 N-terminal TPR" evidence="2">
    <location>
        <begin position="12"/>
        <end position="349"/>
    </location>
</feature>
<organism evidence="4 5">
    <name type="scientific">Diatrype stigma</name>
    <dbReference type="NCBI Taxonomy" id="117547"/>
    <lineage>
        <taxon>Eukaryota</taxon>
        <taxon>Fungi</taxon>
        <taxon>Dikarya</taxon>
        <taxon>Ascomycota</taxon>
        <taxon>Pezizomycotina</taxon>
        <taxon>Sordariomycetes</taxon>
        <taxon>Xylariomycetidae</taxon>
        <taxon>Xylariales</taxon>
        <taxon>Diatrypaceae</taxon>
        <taxon>Diatrype</taxon>
    </lineage>
</organism>
<dbReference type="GO" id="GO:0005737">
    <property type="term" value="C:cytoplasm"/>
    <property type="evidence" value="ECO:0007669"/>
    <property type="project" value="TreeGrafter"/>
</dbReference>
<evidence type="ECO:0000256" key="1">
    <source>
        <dbReference type="SAM" id="MobiDB-lite"/>
    </source>
</evidence>
<feature type="region of interest" description="Disordered" evidence="1">
    <location>
        <begin position="942"/>
        <end position="963"/>
    </location>
</feature>
<keyword evidence="5" id="KW-1185">Reference proteome</keyword>
<evidence type="ECO:0000259" key="2">
    <source>
        <dbReference type="Pfam" id="PF24173"/>
    </source>
</evidence>
<gene>
    <name evidence="4" type="ORF">SLS62_006569</name>
</gene>
<dbReference type="InterPro" id="IPR011989">
    <property type="entry name" value="ARM-like"/>
</dbReference>
<dbReference type="InterPro" id="IPR057566">
    <property type="entry name" value="TPR_TTI1_N"/>
</dbReference>
<feature type="region of interest" description="Disordered" evidence="1">
    <location>
        <begin position="772"/>
        <end position="828"/>
    </location>
</feature>
<dbReference type="InterPro" id="IPR057567">
    <property type="entry name" value="TPR_TTI1_C"/>
</dbReference>
<accession>A0AAN9UYB7</accession>
<reference evidence="4 5" key="1">
    <citation type="submission" date="2024-02" db="EMBL/GenBank/DDBJ databases">
        <title>De novo assembly and annotation of 12 fungi associated with fruit tree decline syndrome in Ontario, Canada.</title>
        <authorList>
            <person name="Sulman M."/>
            <person name="Ellouze W."/>
            <person name="Ilyukhin E."/>
        </authorList>
    </citation>
    <scope>NUCLEOTIDE SEQUENCE [LARGE SCALE GENOMIC DNA]</scope>
    <source>
        <strain evidence="4 5">M11/M66-122</strain>
    </source>
</reference>
<feature type="compositionally biased region" description="Acidic residues" evidence="1">
    <location>
        <begin position="801"/>
        <end position="818"/>
    </location>
</feature>
<dbReference type="PANTHER" id="PTHR18460">
    <property type="entry name" value="TEL2 INTERACTING PROTEIN 1 TTI1 FAMILY MEMBER"/>
    <property type="match status" value="1"/>
</dbReference>
<dbReference type="SUPFAM" id="SSF48371">
    <property type="entry name" value="ARM repeat"/>
    <property type="match status" value="1"/>
</dbReference>
<dbReference type="InterPro" id="IPR052587">
    <property type="entry name" value="TELO2-interacting_protein_1"/>
</dbReference>
<sequence length="1075" mass="117251">MANHSTARNDFFKQLKPICISINNLAVRSTDKAASAQDLIKVVEGLSTVIEAQVAQDASVLDEKLADYIFFPLSNILRNQPQYPIRLTELTIKCLQSLIQHGWKSKIPLELAQQLLILLTFIIGGVPGQDKKPSLPEETELETFKAVGALLRATGSSTAGAAALVDTKTIPTLGHAVSVVLDAITDGRTSEIQLEALHALNALFDAIKDRSALATFLPGIVSSLSRLLTPPKALKTRKTVLIEGISALRSMLLKVLGDIQVMGILKKREAPSPNSTADGDGGVLTASWLRATAAKVKLALASVLKLRNHNSDDVRLALRGLCIALLDECHQSLAESISILVETAMILSDNSDREGSVLETSLTDLARVYPELSDTIKNTVYNWVTSLPRLVQTSEAKTKQQAMDNLLKGLYFVSSLQIDSSTLENTLATSLRDSSTALLLGSKPTSVLSELPSNSLELHTAGAVKNTETSMFQPVFMGQETEKSTRAAIINLVTQFGSVSQQNKLAREMLDYVHESTGPSQVASYWLAFELAKSIHSQSSGINEFFDFTSGSGPPDETEATFHEIYTFSLAVLDSQVEVNETDWRLQALAIEVTTFTASRLGMGFRAELIDTLYPIATFLGSDNPHIRAHAIVGLNSIAVSCGYPNVTELIIDNVDYMVNSVSLRLNTFDISPASTQVLRMMIKLTGPKLIPYLDDVVASIFAALDNYHGYTSFVEGLFSVLSEVVVQGASSEHLLLGEAKPSKVDHKKGNRQTTSTDEILGDLVKRLERKRKRLGEETQIEEMSTHPKRPWKAPKTATELLDEAGQEASEEPEDQSTEVEKQPPAKTPTFQLLSRITDLTQHYMTSPSPTLRRSLLELLSIVFPALSPDEESFLPLVNSIWPVLVERLYDPETFVVISTCKALSVLCQSAGDFLSTRIKTEWWDSLGKWCAKVKSEATQLKGKARARNNHPGNTKDGHGISISIRSTNDKGSFESSTALESTSNTGLGKFTQAAQAWEAAQGLLVSIASFVRIDDEIFDQILFLLADVLASKAEVRAVLEAIDADAVWLLMYQQGVIKPPPQPTMVGTTFVALT</sequence>
<feature type="domain" description="TTI1 C-terminal TPR" evidence="3">
    <location>
        <begin position="752"/>
        <end position="933"/>
    </location>
</feature>
<dbReference type="Pfam" id="PF21547">
    <property type="entry name" value="TTI1"/>
    <property type="match status" value="1"/>
</dbReference>
<comment type="caution">
    <text evidence="4">The sequence shown here is derived from an EMBL/GenBank/DDBJ whole genome shotgun (WGS) entry which is preliminary data.</text>
</comment>
<dbReference type="EMBL" id="JAKJXP020000049">
    <property type="protein sequence ID" value="KAK7751484.1"/>
    <property type="molecule type" value="Genomic_DNA"/>
</dbReference>
<dbReference type="InterPro" id="IPR016441">
    <property type="entry name" value="Tti1"/>
</dbReference>
<dbReference type="PANTHER" id="PTHR18460:SF3">
    <property type="entry name" value="TELO2-INTERACTING PROTEIN 1 HOMOLOG"/>
    <property type="match status" value="1"/>
</dbReference>
<dbReference type="AlphaFoldDB" id="A0AAN9UYB7"/>
<evidence type="ECO:0000313" key="5">
    <source>
        <dbReference type="Proteomes" id="UP001320420"/>
    </source>
</evidence>
<dbReference type="Pfam" id="PF24173">
    <property type="entry name" value="TPR_TTI1_N"/>
    <property type="match status" value="1"/>
</dbReference>
<protein>
    <submittedName>
        <fullName evidence="4">Uncharacterized protein</fullName>
    </submittedName>
</protein>